<evidence type="ECO:0000313" key="3">
    <source>
        <dbReference type="Proteomes" id="UP000324233"/>
    </source>
</evidence>
<dbReference type="Pfam" id="PF07642">
    <property type="entry name" value="BBP2"/>
    <property type="match status" value="1"/>
</dbReference>
<dbReference type="AlphaFoldDB" id="A0A5B9W045"/>
<dbReference type="InterPro" id="IPR011486">
    <property type="entry name" value="BBP2"/>
</dbReference>
<evidence type="ECO:0000313" key="2">
    <source>
        <dbReference type="EMBL" id="QEH34036.1"/>
    </source>
</evidence>
<accession>A0A5B9W045</accession>
<protein>
    <recommendedName>
        <fullName evidence="4">Porin</fullName>
    </recommendedName>
</protein>
<organism evidence="2 3">
    <name type="scientific">Aquisphaera giovannonii</name>
    <dbReference type="NCBI Taxonomy" id="406548"/>
    <lineage>
        <taxon>Bacteria</taxon>
        <taxon>Pseudomonadati</taxon>
        <taxon>Planctomycetota</taxon>
        <taxon>Planctomycetia</taxon>
        <taxon>Isosphaerales</taxon>
        <taxon>Isosphaeraceae</taxon>
        <taxon>Aquisphaera</taxon>
    </lineage>
</organism>
<feature type="compositionally biased region" description="Basic and acidic residues" evidence="1">
    <location>
        <begin position="158"/>
        <end position="167"/>
    </location>
</feature>
<name>A0A5B9W045_9BACT</name>
<dbReference type="KEGG" id="agv:OJF2_25690"/>
<reference evidence="2 3" key="1">
    <citation type="submission" date="2019-08" db="EMBL/GenBank/DDBJ databases">
        <title>Deep-cultivation of Planctomycetes and their phenomic and genomic characterization uncovers novel biology.</title>
        <authorList>
            <person name="Wiegand S."/>
            <person name="Jogler M."/>
            <person name="Boedeker C."/>
            <person name="Pinto D."/>
            <person name="Vollmers J."/>
            <person name="Rivas-Marin E."/>
            <person name="Kohn T."/>
            <person name="Peeters S.H."/>
            <person name="Heuer A."/>
            <person name="Rast P."/>
            <person name="Oberbeckmann S."/>
            <person name="Bunk B."/>
            <person name="Jeske O."/>
            <person name="Meyerdierks A."/>
            <person name="Storesund J.E."/>
            <person name="Kallscheuer N."/>
            <person name="Luecker S."/>
            <person name="Lage O.M."/>
            <person name="Pohl T."/>
            <person name="Merkel B.J."/>
            <person name="Hornburger P."/>
            <person name="Mueller R.-W."/>
            <person name="Bruemmer F."/>
            <person name="Labrenz M."/>
            <person name="Spormann A.M."/>
            <person name="Op den Camp H."/>
            <person name="Overmann J."/>
            <person name="Amann R."/>
            <person name="Jetten M.S.M."/>
            <person name="Mascher T."/>
            <person name="Medema M.H."/>
            <person name="Devos D.P."/>
            <person name="Kaster A.-K."/>
            <person name="Ovreas L."/>
            <person name="Rohde M."/>
            <person name="Galperin M.Y."/>
            <person name="Jogler C."/>
        </authorList>
    </citation>
    <scope>NUCLEOTIDE SEQUENCE [LARGE SCALE GENOMIC DNA]</scope>
    <source>
        <strain evidence="2 3">OJF2</strain>
    </source>
</reference>
<feature type="compositionally biased region" description="Low complexity" evidence="1">
    <location>
        <begin position="105"/>
        <end position="121"/>
    </location>
</feature>
<evidence type="ECO:0008006" key="4">
    <source>
        <dbReference type="Google" id="ProtNLM"/>
    </source>
</evidence>
<feature type="region of interest" description="Disordered" evidence="1">
    <location>
        <begin position="45"/>
        <end position="68"/>
    </location>
</feature>
<keyword evidence="3" id="KW-1185">Reference proteome</keyword>
<proteinExistence type="predicted"/>
<gene>
    <name evidence="2" type="ORF">OJF2_25690</name>
</gene>
<feature type="compositionally biased region" description="Low complexity" evidence="1">
    <location>
        <begin position="49"/>
        <end position="58"/>
    </location>
</feature>
<evidence type="ECO:0000256" key="1">
    <source>
        <dbReference type="SAM" id="MobiDB-lite"/>
    </source>
</evidence>
<dbReference type="EMBL" id="CP042997">
    <property type="protein sequence ID" value="QEH34036.1"/>
    <property type="molecule type" value="Genomic_DNA"/>
</dbReference>
<dbReference type="Proteomes" id="UP000324233">
    <property type="component" value="Chromosome"/>
</dbReference>
<sequence>MFQWIIEGKYGEELRMRSPRCKGFSGGATIALLVCVSTGYVRGQGGAADGSHGSTSTSSRREVPFGNVGGKPGYLPGSHGLMDRAVRTVQAPAAESAPQPPVIEAQPSAPATQPPASTDAAVNAEPGTPGSNTTDYSLPAAERAFGGGEPTTSAAEGEEAKAEEEKKDTRGLLMKFLDAPQDSDWKVYGWIQNSYTGNTNGFGNGFNFGVNPNFKANSWMGNQYYLILEKPLKQEDNVNWGFRIDNLFGNDWQFNYMQGLFNGAFRPGQFSGYDMAQLYGEVHLPILTKGGLDIKGGRWYTIAGYEVVPAVGRPLLSVPYMFNYGQPFTHVGMLSTLHLTEKINLYNGTINGWDRWINDRYIWGYIGGFSWTSKDDKTSMAFTCVWGPNQYPSFLPANQQIYPTGYVNIPSVAGLNNPGYKRNDRTLFTTVLTHKWNDKLTQVLETDQGWERDVPGLGSPIVNGVVQNAKAKQETWYSFGNWFLYSFSDKFMGVWRSEVFWDTNGARTGLLVGDTYYEQTLGCQIKPHDWLWIRPEARYDWSQFHPSYSNNTRFSQLTLAVDAIFIF</sequence>
<feature type="region of interest" description="Disordered" evidence="1">
    <location>
        <begin position="91"/>
        <end position="167"/>
    </location>
</feature>